<dbReference type="Gene3D" id="3.90.320.10">
    <property type="match status" value="1"/>
</dbReference>
<dbReference type="InterPro" id="IPR014017">
    <property type="entry name" value="DNA_helicase_UvrD-like_C"/>
</dbReference>
<proteinExistence type="predicted"/>
<dbReference type="Proteomes" id="UP000199647">
    <property type="component" value="Unassembled WGS sequence"/>
</dbReference>
<organism evidence="19 20">
    <name type="scientific">Faunimonas pinastri</name>
    <dbReference type="NCBI Taxonomy" id="1855383"/>
    <lineage>
        <taxon>Bacteria</taxon>
        <taxon>Pseudomonadati</taxon>
        <taxon>Pseudomonadota</taxon>
        <taxon>Alphaproteobacteria</taxon>
        <taxon>Hyphomicrobiales</taxon>
        <taxon>Afifellaceae</taxon>
        <taxon>Faunimonas</taxon>
    </lineage>
</organism>
<evidence type="ECO:0000259" key="17">
    <source>
        <dbReference type="PROSITE" id="PS51198"/>
    </source>
</evidence>
<dbReference type="EC" id="5.6.2.4" evidence="12"/>
<dbReference type="PROSITE" id="PS51198">
    <property type="entry name" value="UVRD_HELICASE_ATP_BIND"/>
    <property type="match status" value="1"/>
</dbReference>
<keyword evidence="8" id="KW-0238">DNA-binding</keyword>
<feature type="region of interest" description="Disordered" evidence="16">
    <location>
        <begin position="912"/>
        <end position="933"/>
    </location>
</feature>
<keyword evidence="4 15" id="KW-0378">Hydrolase</keyword>
<dbReference type="SUPFAM" id="SSF52980">
    <property type="entry name" value="Restriction endonuclease-like"/>
    <property type="match status" value="1"/>
</dbReference>
<keyword evidence="6" id="KW-0269">Exonuclease</keyword>
<dbReference type="Gene3D" id="3.30.160.800">
    <property type="match status" value="1"/>
</dbReference>
<dbReference type="AlphaFoldDB" id="A0A1H9GJG3"/>
<feature type="region of interest" description="Disordered" evidence="16">
    <location>
        <begin position="962"/>
        <end position="997"/>
    </location>
</feature>
<evidence type="ECO:0000313" key="19">
    <source>
        <dbReference type="EMBL" id="SEQ50217.1"/>
    </source>
</evidence>
<dbReference type="InterPro" id="IPR014151">
    <property type="entry name" value="DNA_helicase_AddA"/>
</dbReference>
<dbReference type="GO" id="GO:0005829">
    <property type="term" value="C:cytosol"/>
    <property type="evidence" value="ECO:0007669"/>
    <property type="project" value="TreeGrafter"/>
</dbReference>
<keyword evidence="2 15" id="KW-0547">Nucleotide-binding</keyword>
<keyword evidence="7 15" id="KW-0067">ATP-binding</keyword>
<dbReference type="GO" id="GO:0000725">
    <property type="term" value="P:recombinational repair"/>
    <property type="evidence" value="ECO:0007669"/>
    <property type="project" value="TreeGrafter"/>
</dbReference>
<dbReference type="PANTHER" id="PTHR11070:SF2">
    <property type="entry name" value="ATP-DEPENDENT DNA HELICASE SRS2"/>
    <property type="match status" value="1"/>
</dbReference>
<dbReference type="PANTHER" id="PTHR11070">
    <property type="entry name" value="UVRD / RECB / PCRA DNA HELICASE FAMILY MEMBER"/>
    <property type="match status" value="1"/>
</dbReference>
<evidence type="ECO:0000256" key="10">
    <source>
        <dbReference type="ARBA" id="ARBA00023235"/>
    </source>
</evidence>
<evidence type="ECO:0000256" key="13">
    <source>
        <dbReference type="ARBA" id="ARBA00034923"/>
    </source>
</evidence>
<dbReference type="InterPro" id="IPR011604">
    <property type="entry name" value="PDDEXK-like_dom_sf"/>
</dbReference>
<evidence type="ECO:0000256" key="11">
    <source>
        <dbReference type="ARBA" id="ARBA00034617"/>
    </source>
</evidence>
<evidence type="ECO:0000256" key="2">
    <source>
        <dbReference type="ARBA" id="ARBA00022741"/>
    </source>
</evidence>
<keyword evidence="20" id="KW-1185">Reference proteome</keyword>
<feature type="domain" description="UvrD-like helicase C-terminal" evidence="18">
    <location>
        <begin position="539"/>
        <end position="807"/>
    </location>
</feature>
<evidence type="ECO:0000256" key="12">
    <source>
        <dbReference type="ARBA" id="ARBA00034808"/>
    </source>
</evidence>
<dbReference type="GO" id="GO:0043138">
    <property type="term" value="F:3'-5' DNA helicase activity"/>
    <property type="evidence" value="ECO:0007669"/>
    <property type="project" value="UniProtKB-EC"/>
</dbReference>
<evidence type="ECO:0000256" key="5">
    <source>
        <dbReference type="ARBA" id="ARBA00022806"/>
    </source>
</evidence>
<evidence type="ECO:0000256" key="14">
    <source>
        <dbReference type="ARBA" id="ARBA00048988"/>
    </source>
</evidence>
<dbReference type="Pfam" id="PF13361">
    <property type="entry name" value="UvrD_C"/>
    <property type="match status" value="1"/>
</dbReference>
<dbReference type="Pfam" id="PF00580">
    <property type="entry name" value="UvrD-helicase"/>
    <property type="match status" value="1"/>
</dbReference>
<protein>
    <recommendedName>
        <fullName evidence="12">DNA 3'-5' helicase</fullName>
        <ecNumber evidence="12">5.6.2.4</ecNumber>
    </recommendedName>
    <alternativeName>
        <fullName evidence="13">DNA 3'-5' helicase II</fullName>
    </alternativeName>
</protein>
<comment type="catalytic activity">
    <reaction evidence="11">
        <text>Couples ATP hydrolysis with the unwinding of duplex DNA by translocating in the 3'-5' direction.</text>
        <dbReference type="EC" id="5.6.2.4"/>
    </reaction>
</comment>
<evidence type="ECO:0000256" key="16">
    <source>
        <dbReference type="SAM" id="MobiDB-lite"/>
    </source>
</evidence>
<dbReference type="NCBIfam" id="TIGR02784">
    <property type="entry name" value="addA_alphas"/>
    <property type="match status" value="1"/>
</dbReference>
<evidence type="ECO:0000256" key="3">
    <source>
        <dbReference type="ARBA" id="ARBA00022763"/>
    </source>
</evidence>
<evidence type="ECO:0000259" key="18">
    <source>
        <dbReference type="PROSITE" id="PS51217"/>
    </source>
</evidence>
<keyword evidence="1" id="KW-0540">Nuclease</keyword>
<keyword evidence="10" id="KW-0413">Isomerase</keyword>
<name>A0A1H9GJG3_9HYPH</name>
<dbReference type="InterPro" id="IPR014016">
    <property type="entry name" value="UvrD-like_ATP-bd"/>
</dbReference>
<evidence type="ECO:0000256" key="6">
    <source>
        <dbReference type="ARBA" id="ARBA00022839"/>
    </source>
</evidence>
<dbReference type="InterPro" id="IPR027417">
    <property type="entry name" value="P-loop_NTPase"/>
</dbReference>
<reference evidence="19 20" key="1">
    <citation type="submission" date="2016-10" db="EMBL/GenBank/DDBJ databases">
        <authorList>
            <person name="de Groot N.N."/>
        </authorList>
    </citation>
    <scope>NUCLEOTIDE SEQUENCE [LARGE SCALE GENOMIC DNA]</scope>
    <source>
        <strain evidence="19 20">A52C2</strain>
    </source>
</reference>
<gene>
    <name evidence="19" type="ORF">SAMN05216548_10559</name>
</gene>
<feature type="domain" description="UvrD-like helicase ATP-binding" evidence="17">
    <location>
        <begin position="7"/>
        <end position="511"/>
    </location>
</feature>
<dbReference type="InterPro" id="IPR011335">
    <property type="entry name" value="Restrct_endonuc-II-like"/>
</dbReference>
<sequence>MNEIAPLTRTQQNQWAASDPEASAWVIANAGSGKTHVLTLRVIRLLLSGSDPASILCVTFTKAAAAEMSRRIFDTLGGWATAPAAELAEKMKAVQGRAPTPAEMRRARQLFARALETPGGLKIQTIHAFCERLLHQFPFEANVPAHFEILDDVAADALMAEARHAVLSEALDLSAPLGRAMRFLAETASDKAIHDGLDAVIRKRDALRGWLATVGSGSDGGGESAEGTIGDAMADLRHRLGLRADETEASLHKQICQAAKWLGTHCSTLIEGLDALLSDGGKDNDRSAHVGLQAIAEAGHEQAESAARLAFFLTKKEDGWSPRVANRRFSAAFRKKNTGLDELVEDEIERLLPLAAKLNAAKAVTATEALLTVGDAILQRYGTAKSRAGYLDYDDLIVRTRNLLERSGAAAWVLYKLDARLRHILVDEAQDTSPNQWAIVRALAGDFFAGETAGRRDRTIFAVGDDKQSIYGFQGAAPRMLNEMKEHFRSSASRAEASFVATPLFLSFRSTREVLDAVDGVFHGDLAGRITASDYEMHAAHRHLAPGEVLVWPRCLKPKRETPEDWTTPFDAPTAAESALAQQIAGEIQRLLADPVLRSGKRIRPGEIMILSRKRDAFVAAMNRELKNRRIPTAGADRIPLSRHIAVLDLLALADVMLLPENDLQLAAVLKSPLIGLSEAQLMEVAARRGRMSLWEALQGSEVVACRKGYERLRGWRGMADQVTPFRFFATVLGPDGGRRAFRERLGSEAEDVLDTFVSQTLAYEGTEAPSLQGFTAFLRASERDIKRELDEGSAGVRVMTVHGSKGLEADVVFLVDTGGQIVPTQHRDALVPVGDQVSGEAFLWRRKSAEAPPEQAKADAEAGRDAKDEYARLLYVAMTRARDVLHVCGIAGERTEDDCWHGLIANALVPEDAPRDPETGELEAPYHWPVPPREAVPPAGEAARGEEAEAQVFEWLHRAAPSPLPGPEPLRPSRGLAEPEATGDIAARPSPSPLPSDALIRGRAVHKLLQILPRLPPERWEAATEAFLARDLAERPDLHETLAAEVLEVLRHPDLADIFGPESRAELAIVGEVKAAGETYAVSGQIDRLLATPEILHIVDFKTNRFVPATLEAVDPGYILQLALYRRLLAEIHPGKAIRASLVWTARASLMDIPDHALDAALTRIGVTVAAP</sequence>
<dbReference type="InterPro" id="IPR000212">
    <property type="entry name" value="DNA_helicase_UvrD/REP"/>
</dbReference>
<dbReference type="STRING" id="1855383.SAMN05216548_10559"/>
<evidence type="ECO:0000256" key="1">
    <source>
        <dbReference type="ARBA" id="ARBA00022722"/>
    </source>
</evidence>
<accession>A0A1H9GJG3</accession>
<dbReference type="RefSeq" id="WP_177176787.1">
    <property type="nucleotide sequence ID" value="NZ_FOFG01000005.1"/>
</dbReference>
<dbReference type="SUPFAM" id="SSF52540">
    <property type="entry name" value="P-loop containing nucleoside triphosphate hydrolases"/>
    <property type="match status" value="1"/>
</dbReference>
<keyword evidence="5 15" id="KW-0347">Helicase</keyword>
<keyword evidence="3" id="KW-0227">DNA damage</keyword>
<evidence type="ECO:0000256" key="9">
    <source>
        <dbReference type="ARBA" id="ARBA00023204"/>
    </source>
</evidence>
<evidence type="ECO:0000313" key="20">
    <source>
        <dbReference type="Proteomes" id="UP000199647"/>
    </source>
</evidence>
<comment type="catalytic activity">
    <reaction evidence="14">
        <text>ATP + H2O = ADP + phosphate + H(+)</text>
        <dbReference type="Rhea" id="RHEA:13065"/>
        <dbReference type="ChEBI" id="CHEBI:15377"/>
        <dbReference type="ChEBI" id="CHEBI:15378"/>
        <dbReference type="ChEBI" id="CHEBI:30616"/>
        <dbReference type="ChEBI" id="CHEBI:43474"/>
        <dbReference type="ChEBI" id="CHEBI:456216"/>
        <dbReference type="EC" id="5.6.2.4"/>
    </reaction>
</comment>
<dbReference type="PROSITE" id="PS51217">
    <property type="entry name" value="UVRD_HELICASE_CTER"/>
    <property type="match status" value="1"/>
</dbReference>
<dbReference type="GO" id="GO:0003677">
    <property type="term" value="F:DNA binding"/>
    <property type="evidence" value="ECO:0007669"/>
    <property type="project" value="UniProtKB-KW"/>
</dbReference>
<dbReference type="Gene3D" id="1.10.486.10">
    <property type="entry name" value="PCRA, domain 4"/>
    <property type="match status" value="1"/>
</dbReference>
<dbReference type="Gene3D" id="3.40.50.300">
    <property type="entry name" value="P-loop containing nucleotide triphosphate hydrolases"/>
    <property type="match status" value="3"/>
</dbReference>
<dbReference type="Pfam" id="PF12705">
    <property type="entry name" value="PDDEXK_1"/>
    <property type="match status" value="1"/>
</dbReference>
<dbReference type="GO" id="GO:0005524">
    <property type="term" value="F:ATP binding"/>
    <property type="evidence" value="ECO:0007669"/>
    <property type="project" value="UniProtKB-UniRule"/>
</dbReference>
<dbReference type="GO" id="GO:0004527">
    <property type="term" value="F:exonuclease activity"/>
    <property type="evidence" value="ECO:0007669"/>
    <property type="project" value="UniProtKB-KW"/>
</dbReference>
<keyword evidence="9" id="KW-0234">DNA repair</keyword>
<evidence type="ECO:0000256" key="7">
    <source>
        <dbReference type="ARBA" id="ARBA00022840"/>
    </source>
</evidence>
<evidence type="ECO:0000256" key="8">
    <source>
        <dbReference type="ARBA" id="ARBA00023125"/>
    </source>
</evidence>
<dbReference type="GO" id="GO:0033202">
    <property type="term" value="C:DNA helicase complex"/>
    <property type="evidence" value="ECO:0007669"/>
    <property type="project" value="TreeGrafter"/>
</dbReference>
<dbReference type="InterPro" id="IPR038726">
    <property type="entry name" value="PDDEXK_AddAB-type"/>
</dbReference>
<feature type="binding site" evidence="15">
    <location>
        <begin position="28"/>
        <end position="35"/>
    </location>
    <ligand>
        <name>ATP</name>
        <dbReference type="ChEBI" id="CHEBI:30616"/>
    </ligand>
</feature>
<evidence type="ECO:0000256" key="15">
    <source>
        <dbReference type="PROSITE-ProRule" id="PRU00560"/>
    </source>
</evidence>
<evidence type="ECO:0000256" key="4">
    <source>
        <dbReference type="ARBA" id="ARBA00022801"/>
    </source>
</evidence>
<dbReference type="EMBL" id="FOFG01000005">
    <property type="protein sequence ID" value="SEQ50217.1"/>
    <property type="molecule type" value="Genomic_DNA"/>
</dbReference>